<proteinExistence type="predicted"/>
<dbReference type="RefSeq" id="WP_316430384.1">
    <property type="nucleotide sequence ID" value="NZ_CP053586.1"/>
</dbReference>
<gene>
    <name evidence="1" type="ORF">HJG54_17870</name>
</gene>
<evidence type="ECO:0000313" key="1">
    <source>
        <dbReference type="EMBL" id="WNZ24535.1"/>
    </source>
</evidence>
<accession>A0AA96WG86</accession>
<reference evidence="1" key="1">
    <citation type="submission" date="2020-05" db="EMBL/GenBank/DDBJ databases">
        <authorList>
            <person name="Zhu T."/>
            <person name="Keshari N."/>
            <person name="Lu X."/>
        </authorList>
    </citation>
    <scope>NUCLEOTIDE SEQUENCE</scope>
    <source>
        <strain evidence="1">NK1-12</strain>
    </source>
</reference>
<protein>
    <submittedName>
        <fullName evidence="1">Uncharacterized protein</fullName>
    </submittedName>
</protein>
<dbReference type="AlphaFoldDB" id="A0AA96WG86"/>
<organism evidence="1">
    <name type="scientific">Leptolyngbya sp. NK1-12</name>
    <dbReference type="NCBI Taxonomy" id="2547451"/>
    <lineage>
        <taxon>Bacteria</taxon>
        <taxon>Bacillati</taxon>
        <taxon>Cyanobacteriota</taxon>
        <taxon>Cyanophyceae</taxon>
        <taxon>Leptolyngbyales</taxon>
        <taxon>Leptolyngbyaceae</taxon>
        <taxon>Leptolyngbya group</taxon>
        <taxon>Leptolyngbya</taxon>
    </lineage>
</organism>
<sequence length="126" mass="14785">MTKKIKLYTEYGGWPLWGVGEIDNIDPATLPITQSLINRLNQWQSTYNATLADYPPESGFPSKEAEEEWYREGIRLWLQLQQELGADYEVYYHFLYKGEGHLFTLGQLPHELRTQWLNDDTTDLQS</sequence>
<name>A0AA96WG86_9CYAN</name>
<dbReference type="EMBL" id="CP053586">
    <property type="protein sequence ID" value="WNZ24535.1"/>
    <property type="molecule type" value="Genomic_DNA"/>
</dbReference>